<proteinExistence type="predicted"/>
<evidence type="ECO:0000256" key="1">
    <source>
        <dbReference type="SAM" id="Phobius"/>
    </source>
</evidence>
<dbReference type="EMBL" id="CP033455">
    <property type="protein sequence ID" value="QGR03019.1"/>
    <property type="molecule type" value="Genomic_DNA"/>
</dbReference>
<feature type="transmembrane region" description="Helical" evidence="1">
    <location>
        <begin position="74"/>
        <end position="94"/>
    </location>
</feature>
<feature type="transmembrane region" description="Helical" evidence="1">
    <location>
        <begin position="20"/>
        <end position="40"/>
    </location>
</feature>
<reference evidence="2 3" key="1">
    <citation type="submission" date="2018-10" db="EMBL/GenBank/DDBJ databases">
        <title>Propagation and draft genome sequences of three atypical Erhlichia ruminantium isolates.</title>
        <authorList>
            <person name="Liebenberg J."/>
            <person name="Steyn H."/>
            <person name="Josemans A."/>
            <person name="Zweygarth E."/>
        </authorList>
    </citation>
    <scope>NUCLEOTIDE SEQUENCE [LARGE SCALE GENOMIC DNA]</scope>
    <source>
        <strain evidence="2 3">Omatjenne</strain>
    </source>
</reference>
<accession>A0AAE6Q9K1</accession>
<dbReference type="Proteomes" id="UP000422822">
    <property type="component" value="Chromosome"/>
</dbReference>
<keyword evidence="1" id="KW-0812">Transmembrane</keyword>
<keyword evidence="1" id="KW-1133">Transmembrane helix</keyword>
<evidence type="ECO:0000313" key="3">
    <source>
        <dbReference type="Proteomes" id="UP000422822"/>
    </source>
</evidence>
<keyword evidence="3" id="KW-1185">Reference proteome</keyword>
<gene>
    <name evidence="2" type="ORF">EDL80_00055</name>
</gene>
<organism evidence="2 3">
    <name type="scientific">Ehrlichia ruminantium</name>
    <name type="common">heartwater rickettsia</name>
    <name type="synonym">Cowdria ruminantium</name>
    <dbReference type="NCBI Taxonomy" id="779"/>
    <lineage>
        <taxon>Bacteria</taxon>
        <taxon>Pseudomonadati</taxon>
        <taxon>Pseudomonadota</taxon>
        <taxon>Alphaproteobacteria</taxon>
        <taxon>Rickettsiales</taxon>
        <taxon>Anaplasmataceae</taxon>
        <taxon>Ehrlichia</taxon>
    </lineage>
</organism>
<evidence type="ECO:0000313" key="2">
    <source>
        <dbReference type="EMBL" id="QGR03019.1"/>
    </source>
</evidence>
<dbReference type="AlphaFoldDB" id="A0AAE6Q9K1"/>
<protein>
    <submittedName>
        <fullName evidence="2">Uncharacterized protein</fullName>
    </submittedName>
</protein>
<name>A0AAE6Q9K1_EHRRU</name>
<sequence length="193" mass="23259">MFFYRFMLFSFILRNIKNVFLKLVYFTVFFYCVSFVFIAMKDGISVAFAYKNPKNIANYAYTYLKWCYYNHNSLTYSTFFKMGVSLILPFWLYIKISKMNWRKSFNSLYRYICFLCNKSKKMDSGKELVNDNSVKDSKNVSKNYRNEMYNIKKKAMMSIEESIDRMIYETLCLKNKKINEESDKKHNNLVDGK</sequence>
<keyword evidence="1" id="KW-0472">Membrane</keyword>